<dbReference type="EMBL" id="PKMF04000076">
    <property type="protein sequence ID" value="KAK7852385.1"/>
    <property type="molecule type" value="Genomic_DNA"/>
</dbReference>
<name>A0AAW0LMH9_QUESU</name>
<feature type="region of interest" description="Disordered" evidence="1">
    <location>
        <begin position="68"/>
        <end position="91"/>
    </location>
</feature>
<evidence type="ECO:0000256" key="1">
    <source>
        <dbReference type="SAM" id="MobiDB-lite"/>
    </source>
</evidence>
<feature type="compositionally biased region" description="Polar residues" evidence="1">
    <location>
        <begin position="73"/>
        <end position="82"/>
    </location>
</feature>
<organism evidence="2 3">
    <name type="scientific">Quercus suber</name>
    <name type="common">Cork oak</name>
    <dbReference type="NCBI Taxonomy" id="58331"/>
    <lineage>
        <taxon>Eukaryota</taxon>
        <taxon>Viridiplantae</taxon>
        <taxon>Streptophyta</taxon>
        <taxon>Embryophyta</taxon>
        <taxon>Tracheophyta</taxon>
        <taxon>Spermatophyta</taxon>
        <taxon>Magnoliopsida</taxon>
        <taxon>eudicotyledons</taxon>
        <taxon>Gunneridae</taxon>
        <taxon>Pentapetalae</taxon>
        <taxon>rosids</taxon>
        <taxon>fabids</taxon>
        <taxon>Fagales</taxon>
        <taxon>Fagaceae</taxon>
        <taxon>Quercus</taxon>
    </lineage>
</organism>
<accession>A0AAW0LMH9</accession>
<gene>
    <name evidence="2" type="ORF">CFP56_039093</name>
</gene>
<sequence length="142" mass="14742">MFCLTKTMVKADSICGCTLSLSGPPSGNDGGHGTSGQGLEGGYGGASAEAPDVTTEELRELFGGIGQARQEGRSSLTSSHESSPGLGSPYPWLRLPRSEEGGLQLIELLGECASHVIARCLHSVNTRLEHISYLASIKGIAI</sequence>
<protein>
    <submittedName>
        <fullName evidence="2">Uncharacterized protein</fullName>
    </submittedName>
</protein>
<comment type="caution">
    <text evidence="2">The sequence shown here is derived from an EMBL/GenBank/DDBJ whole genome shotgun (WGS) entry which is preliminary data.</text>
</comment>
<feature type="region of interest" description="Disordered" evidence="1">
    <location>
        <begin position="25"/>
        <end position="51"/>
    </location>
</feature>
<dbReference type="Proteomes" id="UP000237347">
    <property type="component" value="Unassembled WGS sequence"/>
</dbReference>
<feature type="compositionally biased region" description="Gly residues" evidence="1">
    <location>
        <begin position="28"/>
        <end position="45"/>
    </location>
</feature>
<evidence type="ECO:0000313" key="2">
    <source>
        <dbReference type="EMBL" id="KAK7852385.1"/>
    </source>
</evidence>
<keyword evidence="3" id="KW-1185">Reference proteome</keyword>
<evidence type="ECO:0000313" key="3">
    <source>
        <dbReference type="Proteomes" id="UP000237347"/>
    </source>
</evidence>
<dbReference type="AlphaFoldDB" id="A0AAW0LMH9"/>
<reference evidence="2 3" key="1">
    <citation type="journal article" date="2018" name="Sci. Data">
        <title>The draft genome sequence of cork oak.</title>
        <authorList>
            <person name="Ramos A.M."/>
            <person name="Usie A."/>
            <person name="Barbosa P."/>
            <person name="Barros P.M."/>
            <person name="Capote T."/>
            <person name="Chaves I."/>
            <person name="Simoes F."/>
            <person name="Abreu I."/>
            <person name="Carrasquinho I."/>
            <person name="Faro C."/>
            <person name="Guimaraes J.B."/>
            <person name="Mendonca D."/>
            <person name="Nobrega F."/>
            <person name="Rodrigues L."/>
            <person name="Saibo N.J.M."/>
            <person name="Varela M.C."/>
            <person name="Egas C."/>
            <person name="Matos J."/>
            <person name="Miguel C.M."/>
            <person name="Oliveira M.M."/>
            <person name="Ricardo C.P."/>
            <person name="Goncalves S."/>
        </authorList>
    </citation>
    <scope>NUCLEOTIDE SEQUENCE [LARGE SCALE GENOMIC DNA]</scope>
    <source>
        <strain evidence="3">cv. HL8</strain>
    </source>
</reference>
<proteinExistence type="predicted"/>